<proteinExistence type="predicted"/>
<feature type="signal peptide" evidence="2">
    <location>
        <begin position="1"/>
        <end position="25"/>
    </location>
</feature>
<dbReference type="InterPro" id="IPR036465">
    <property type="entry name" value="vWFA_dom_sf"/>
</dbReference>
<keyword evidence="5" id="KW-1185">Reference proteome</keyword>
<name>A0ABV1E9W9_9FIRM</name>
<sequence length="764" mass="81479">MRMRKFLAAALAVVMLIGMLPAASATVTNPPANTENGITLGKQASELAGSDTTITLDVVANTNANPIAIQFVLDATQSLFLSEDNKTYVENWANALKFMADKNIYAGLTIFTTTAQTVVEPQLLTSSSEAALSGVEDECAAFVLASDHGTNVQAGIREGLSALNSLSTDTVAADKRYLVLITDGGSFYWLDDNGSAVNNSYYKADGTTATMANSDAAEGGYQALTDLDDLLALNLSAAPKTYGSASASEPLPAAVQAVKDDANAYTNFETGVYFAAKELDKVAEAGVKLVTVGYPYYEDDANVSALSTLAAQFIDYAQSKSVTGGAFDATLDNTASQLDNIISAMYGQSANVAVPAGSVITDVLGYSSSDGYNFDLATDKAIRVSLTNANGTNEGGLYWESQTLGDKDSLVFHTDDGAEFLTLNYTKASDGTEQFTLTLHQDLLRGQKLSITYSARLVGHMGFAGTYIAYPNVEAYLTPKDSESKLYFPRPSVTYTVIGGDDGETDIDDPDVPLGPGPDLNTTDHFAYIIGRDDGLVHPLASITRAEVATIFFRMLTDQSRAMLWSTNSGYVDTDSSDWFNNAAATLTNAGIITGKPGGLFDPDAPITRAEFATIAVRFFGGTYEGEDIFPDIAGHWANQYINRAAVLGIIEGRGDGTFDPDAYITRAEAMTIVNRTLGRAPSTENMLPGMITWPDNMDTSVWYYAAVQEATNSHDYEFITVDGAQVESWTELLPVRDWAALERAWSTANSAPDPNGGEVAGDQ</sequence>
<accession>A0ABV1E9W9</accession>
<evidence type="ECO:0000313" key="4">
    <source>
        <dbReference type="EMBL" id="MEQ2443669.1"/>
    </source>
</evidence>
<evidence type="ECO:0000256" key="1">
    <source>
        <dbReference type="ARBA" id="ARBA00022737"/>
    </source>
</evidence>
<dbReference type="EMBL" id="JBBMFK010000013">
    <property type="protein sequence ID" value="MEQ2443669.1"/>
    <property type="molecule type" value="Genomic_DNA"/>
</dbReference>
<evidence type="ECO:0000313" key="5">
    <source>
        <dbReference type="Proteomes" id="UP001464378"/>
    </source>
</evidence>
<gene>
    <name evidence="4" type="ORF">WMO64_09305</name>
</gene>
<evidence type="ECO:0000259" key="3">
    <source>
        <dbReference type="PROSITE" id="PS51272"/>
    </source>
</evidence>
<comment type="caution">
    <text evidence="4">The sequence shown here is derived from an EMBL/GenBank/DDBJ whole genome shotgun (WGS) entry which is preliminary data.</text>
</comment>
<dbReference type="PANTHER" id="PTHR43308">
    <property type="entry name" value="OUTER MEMBRANE PROTEIN ALPHA-RELATED"/>
    <property type="match status" value="1"/>
</dbReference>
<feature type="domain" description="SLH" evidence="3">
    <location>
        <begin position="567"/>
        <end position="624"/>
    </location>
</feature>
<evidence type="ECO:0000256" key="2">
    <source>
        <dbReference type="SAM" id="SignalP"/>
    </source>
</evidence>
<dbReference type="InterPro" id="IPR001119">
    <property type="entry name" value="SLH_dom"/>
</dbReference>
<keyword evidence="1" id="KW-0677">Repeat</keyword>
<dbReference type="SUPFAM" id="SSF53300">
    <property type="entry name" value="vWA-like"/>
    <property type="match status" value="1"/>
</dbReference>
<keyword evidence="2" id="KW-0732">Signal</keyword>
<feature type="domain" description="SLH" evidence="3">
    <location>
        <begin position="625"/>
        <end position="688"/>
    </location>
</feature>
<protein>
    <submittedName>
        <fullName evidence="4">S-layer homology domain-containing protein</fullName>
    </submittedName>
</protein>
<dbReference type="Pfam" id="PF00395">
    <property type="entry name" value="SLH"/>
    <property type="match status" value="2"/>
</dbReference>
<dbReference type="Gene3D" id="3.40.50.410">
    <property type="entry name" value="von Willebrand factor, type A domain"/>
    <property type="match status" value="1"/>
</dbReference>
<dbReference type="RefSeq" id="WP_294516767.1">
    <property type="nucleotide sequence ID" value="NZ_JBBMFK010000013.1"/>
</dbReference>
<dbReference type="Proteomes" id="UP001464378">
    <property type="component" value="Unassembled WGS sequence"/>
</dbReference>
<dbReference type="InterPro" id="IPR051465">
    <property type="entry name" value="Cell_Envelope_Struct_Comp"/>
</dbReference>
<feature type="chain" id="PRO_5046592697" evidence="2">
    <location>
        <begin position="26"/>
        <end position="764"/>
    </location>
</feature>
<dbReference type="PANTHER" id="PTHR43308:SF5">
    <property type="entry name" value="S-LAYER PROTEIN _ PEPTIDOGLYCAN ENDO-BETA-N-ACETYLGLUCOSAMINIDASE"/>
    <property type="match status" value="1"/>
</dbReference>
<dbReference type="PROSITE" id="PS51272">
    <property type="entry name" value="SLH"/>
    <property type="match status" value="2"/>
</dbReference>
<reference evidence="4 5" key="1">
    <citation type="submission" date="2024-03" db="EMBL/GenBank/DDBJ databases">
        <title>Human intestinal bacterial collection.</title>
        <authorList>
            <person name="Pauvert C."/>
            <person name="Hitch T.C.A."/>
            <person name="Clavel T."/>
        </authorList>
    </citation>
    <scope>NUCLEOTIDE SEQUENCE [LARGE SCALE GENOMIC DNA]</scope>
    <source>
        <strain evidence="4 5">CLA-AP-H29</strain>
    </source>
</reference>
<organism evidence="4 5">
    <name type="scientific">Pseudoflavonifractor intestinihominis</name>
    <dbReference type="NCBI Taxonomy" id="3133171"/>
    <lineage>
        <taxon>Bacteria</taxon>
        <taxon>Bacillati</taxon>
        <taxon>Bacillota</taxon>
        <taxon>Clostridia</taxon>
        <taxon>Eubacteriales</taxon>
        <taxon>Oscillospiraceae</taxon>
        <taxon>Pseudoflavonifractor</taxon>
    </lineage>
</organism>